<evidence type="ECO:0000256" key="6">
    <source>
        <dbReference type="ARBA" id="ARBA00022840"/>
    </source>
</evidence>
<dbReference type="InterPro" id="IPR003439">
    <property type="entry name" value="ABC_transporter-like_ATP-bd"/>
</dbReference>
<evidence type="ECO:0000259" key="12">
    <source>
        <dbReference type="PROSITE" id="PS50929"/>
    </source>
</evidence>
<keyword evidence="7 10" id="KW-1133">Transmembrane helix</keyword>
<dbReference type="PANTHER" id="PTHR24223">
    <property type="entry name" value="ATP-BINDING CASSETTE SUB-FAMILY C"/>
    <property type="match status" value="1"/>
</dbReference>
<comment type="subcellular location">
    <subcellularLocation>
        <location evidence="1">Membrane</location>
        <topology evidence="1">Multi-pass membrane protein</topology>
    </subcellularLocation>
</comment>
<feature type="transmembrane region" description="Helical" evidence="10">
    <location>
        <begin position="751"/>
        <end position="770"/>
    </location>
</feature>
<dbReference type="SUPFAM" id="SSF90123">
    <property type="entry name" value="ABC transporter transmembrane region"/>
    <property type="match status" value="2"/>
</dbReference>
<proteinExistence type="predicted"/>
<dbReference type="FunFam" id="1.20.1560.10:FF:000013">
    <property type="entry name" value="ABC transporter C family member 2"/>
    <property type="match status" value="1"/>
</dbReference>
<feature type="transmembrane region" description="Helical" evidence="10">
    <location>
        <begin position="719"/>
        <end position="739"/>
    </location>
</feature>
<feature type="transmembrane region" description="Helical" evidence="10">
    <location>
        <begin position="532"/>
        <end position="552"/>
    </location>
</feature>
<feature type="domain" description="ABC transmembrane type-1" evidence="12">
    <location>
        <begin position="505"/>
        <end position="774"/>
    </location>
</feature>
<dbReference type="EMBL" id="BPQB01000116">
    <property type="protein sequence ID" value="GJE99692.1"/>
    <property type="molecule type" value="Genomic_DNA"/>
</dbReference>
<evidence type="ECO:0000256" key="10">
    <source>
        <dbReference type="SAM" id="Phobius"/>
    </source>
</evidence>
<evidence type="ECO:0000256" key="7">
    <source>
        <dbReference type="ARBA" id="ARBA00022989"/>
    </source>
</evidence>
<feature type="domain" description="ABC transporter" evidence="11">
    <location>
        <begin position="809"/>
        <end position="1045"/>
    </location>
</feature>
<feature type="transmembrane region" description="Helical" evidence="10">
    <location>
        <begin position="671"/>
        <end position="689"/>
    </location>
</feature>
<evidence type="ECO:0000256" key="8">
    <source>
        <dbReference type="ARBA" id="ARBA00023136"/>
    </source>
</evidence>
<comment type="caution">
    <text evidence="13">The sequence shown here is derived from an EMBL/GenBank/DDBJ whole genome shotgun (WGS) entry which is preliminary data.</text>
</comment>
<dbReference type="GO" id="GO:0016887">
    <property type="term" value="F:ATP hydrolysis activity"/>
    <property type="evidence" value="ECO:0007669"/>
    <property type="project" value="InterPro"/>
</dbReference>
<keyword evidence="5" id="KW-0547">Nucleotide-binding</keyword>
<dbReference type="SUPFAM" id="SSF52540">
    <property type="entry name" value="P-loop containing nucleoside triphosphate hydrolases"/>
    <property type="match status" value="2"/>
</dbReference>
<evidence type="ECO:0000256" key="5">
    <source>
        <dbReference type="ARBA" id="ARBA00022741"/>
    </source>
</evidence>
<feature type="region of interest" description="Disordered" evidence="9">
    <location>
        <begin position="157"/>
        <end position="181"/>
    </location>
</feature>
<dbReference type="Pfam" id="PF00005">
    <property type="entry name" value="ABC_tran"/>
    <property type="match status" value="2"/>
</dbReference>
<dbReference type="CDD" id="cd18604">
    <property type="entry name" value="ABC_6TM_VMR1_D2_like"/>
    <property type="match status" value="1"/>
</dbReference>
<dbReference type="InterPro" id="IPR050173">
    <property type="entry name" value="ABC_transporter_C-like"/>
</dbReference>
<dbReference type="InterPro" id="IPR027417">
    <property type="entry name" value="P-loop_NTPase"/>
</dbReference>
<feature type="transmembrane region" description="Helical" evidence="10">
    <location>
        <begin position="628"/>
        <end position="650"/>
    </location>
</feature>
<reference evidence="13 14" key="1">
    <citation type="submission" date="2021-08" db="EMBL/GenBank/DDBJ databases">
        <title>Draft Genome Sequence of Phanerochaete sordida strain YK-624.</title>
        <authorList>
            <person name="Mori T."/>
            <person name="Dohra H."/>
            <person name="Suzuki T."/>
            <person name="Kawagishi H."/>
            <person name="Hirai H."/>
        </authorList>
    </citation>
    <scope>NUCLEOTIDE SEQUENCE [LARGE SCALE GENOMIC DNA]</scope>
    <source>
        <strain evidence="13 14">YK-624</strain>
    </source>
</reference>
<accession>A0A9P3GQ43</accession>
<dbReference type="CDD" id="cd03244">
    <property type="entry name" value="ABCC_MRP_domain2"/>
    <property type="match status" value="1"/>
</dbReference>
<dbReference type="Pfam" id="PF00664">
    <property type="entry name" value="ABC_membrane"/>
    <property type="match status" value="2"/>
</dbReference>
<evidence type="ECO:0000256" key="3">
    <source>
        <dbReference type="ARBA" id="ARBA00022692"/>
    </source>
</evidence>
<dbReference type="PROSITE" id="PS50929">
    <property type="entry name" value="ABC_TM1F"/>
    <property type="match status" value="2"/>
</dbReference>
<evidence type="ECO:0000256" key="1">
    <source>
        <dbReference type="ARBA" id="ARBA00004141"/>
    </source>
</evidence>
<feature type="transmembrane region" description="Helical" evidence="10">
    <location>
        <begin position="82"/>
        <end position="101"/>
    </location>
</feature>
<dbReference type="GO" id="GO:0140359">
    <property type="term" value="F:ABC-type transporter activity"/>
    <property type="evidence" value="ECO:0007669"/>
    <property type="project" value="InterPro"/>
</dbReference>
<keyword evidence="6" id="KW-0067">ATP-binding</keyword>
<dbReference type="GO" id="GO:0005524">
    <property type="term" value="F:ATP binding"/>
    <property type="evidence" value="ECO:0007669"/>
    <property type="project" value="UniProtKB-KW"/>
</dbReference>
<dbReference type="GO" id="GO:0016020">
    <property type="term" value="C:membrane"/>
    <property type="evidence" value="ECO:0007669"/>
    <property type="project" value="UniProtKB-SubCell"/>
</dbReference>
<dbReference type="Gene3D" id="3.40.50.300">
    <property type="entry name" value="P-loop containing nucleotide triphosphate hydrolases"/>
    <property type="match status" value="2"/>
</dbReference>
<evidence type="ECO:0000313" key="13">
    <source>
        <dbReference type="EMBL" id="GJE99692.1"/>
    </source>
</evidence>
<evidence type="ECO:0000256" key="9">
    <source>
        <dbReference type="SAM" id="MobiDB-lite"/>
    </source>
</evidence>
<feature type="domain" description="ABC transporter" evidence="11">
    <location>
        <begin position="191"/>
        <end position="433"/>
    </location>
</feature>
<keyword evidence="8 10" id="KW-0472">Membrane</keyword>
<keyword evidence="14" id="KW-1185">Reference proteome</keyword>
<dbReference type="PROSITE" id="PS50893">
    <property type="entry name" value="ABC_TRANSPORTER_2"/>
    <property type="match status" value="2"/>
</dbReference>
<feature type="compositionally biased region" description="Basic and acidic residues" evidence="9">
    <location>
        <begin position="453"/>
        <end position="470"/>
    </location>
</feature>
<feature type="compositionally biased region" description="Pro residues" evidence="9">
    <location>
        <begin position="166"/>
        <end position="176"/>
    </location>
</feature>
<sequence length="1066" mass="114555">MCATDARVQLSAEALAVVRTVKMLGWTPRVRATLQGARARELRWVWRRLVLGFVSFNANQLVPVLCMVATYSTYTLAMHRSLTAAVVFSSLTVFGNIRVLLDRASSLLGPATAAYTSLGRLQEFLEKSERLPDAPDDGRGDVVGFGGVVFAWDPPAPTSPASASPPVAPPAAPPTPTLAASATIPAAPPAEQAEQAPPAPPQRGYTLRAARAVRFARGALNVVCGPTGAGKTSLLLALLGEMPVLPYPGRQEGEEGRQEGEEGWVSLPRAGGVAYAAQETWVLSATVRENIVFGAEYDEARYRAVIRACALERDLQMFEEGDGTQVGERGVTLSGGQKARITLARAVYSSAETLLLDDVLAALDVQTARWVVDACFMGELMKGRTVILVTHNVALTAPLAALVVSVDASGAVTCQDGASFARAAPGPAPEGATHRAHRSATLDAWDAGAPPEPNDKARASSGEDRTRAAPEEVALGRVNRAAYGMYLRATGGALHWAGYIGAETAAQACSVLQTWWLGWWARQYAGGARVDAPYYIAVYAAVVGATLVFFLTQSLADSLGRLRASRAIHRQLVDSVLGATFRWLDTTPTSRILTRFTQDIQAVDGAVPQAINILTNTFLGMALKFAAVFAYAPILLLPSLLVVGLGACLGSVYIRAQLAVKRELAARKAPVLAVLGGAVHGLVSIRAYSAQGLFRRMLLQRVDEYTRVSRTFWSLNQWIAVRLDTLSALFAATVAWYLVYVSSIGPSGVGFVLAMAVSFTDLVLRLVNWYNQLEVNANSLERLDQYIHIEQEPTDGEEPPAYWPASGELHVERLTASYAPDGPKVLRDISFDVQSGERVGIVGRTGAGKSTLTLALLRCIHVEGLVAFDGIPIHTIPLDKLRQSITIIPQVPELLSGTLRYNLDPSDELDDKTLYDALRSAGMFSLQEASDINRVTLDTKIIGSGSNFSVGQRQIIALARAIVRGSRLLILDEATSAIDHRTDAVIQKSLRDEMKGVSVITVAHRLQTVMDYDKIMVLDAGRLVEFDTPRALLEKEGGMFRALVESSHSRDALYAAAYGHSHGSTA</sequence>
<evidence type="ECO:0000256" key="2">
    <source>
        <dbReference type="ARBA" id="ARBA00022448"/>
    </source>
</evidence>
<dbReference type="Gene3D" id="1.20.1560.10">
    <property type="entry name" value="ABC transporter type 1, transmembrane domain"/>
    <property type="match status" value="2"/>
</dbReference>
<dbReference type="InterPro" id="IPR011527">
    <property type="entry name" value="ABC1_TM_dom"/>
</dbReference>
<feature type="region of interest" description="Disordered" evidence="9">
    <location>
        <begin position="444"/>
        <end position="471"/>
    </location>
</feature>
<dbReference type="FunFam" id="3.40.50.300:FF:000838">
    <property type="entry name" value="ABC multidrug transporter (Eurofung)"/>
    <property type="match status" value="1"/>
</dbReference>
<dbReference type="OrthoDB" id="6500128at2759"/>
<dbReference type="InterPro" id="IPR036640">
    <property type="entry name" value="ABC1_TM_sf"/>
</dbReference>
<keyword evidence="2" id="KW-0813">Transport</keyword>
<dbReference type="SMART" id="SM00382">
    <property type="entry name" value="AAA"/>
    <property type="match status" value="2"/>
</dbReference>
<feature type="domain" description="ABC transmembrane type-1" evidence="12">
    <location>
        <begin position="1"/>
        <end position="113"/>
    </location>
</feature>
<dbReference type="Proteomes" id="UP000703269">
    <property type="component" value="Unassembled WGS sequence"/>
</dbReference>
<dbReference type="PANTHER" id="PTHR24223:SF356">
    <property type="entry name" value="ATP-BINDING CASSETTE TRANSPORTER ABC4"/>
    <property type="match status" value="1"/>
</dbReference>
<feature type="transmembrane region" description="Helical" evidence="10">
    <location>
        <begin position="49"/>
        <end position="70"/>
    </location>
</feature>
<gene>
    <name evidence="13" type="ORF">PsYK624_159630</name>
</gene>
<name>A0A9P3GQ43_9APHY</name>
<dbReference type="InterPro" id="IPR017871">
    <property type="entry name" value="ABC_transporter-like_CS"/>
</dbReference>
<evidence type="ECO:0000256" key="4">
    <source>
        <dbReference type="ARBA" id="ARBA00022737"/>
    </source>
</evidence>
<keyword evidence="3 10" id="KW-0812">Transmembrane</keyword>
<keyword evidence="4" id="KW-0677">Repeat</keyword>
<dbReference type="InterPro" id="IPR003593">
    <property type="entry name" value="AAA+_ATPase"/>
</dbReference>
<protein>
    <submittedName>
        <fullName evidence="13">Multidrug resistance-associated ABC transporter</fullName>
    </submittedName>
</protein>
<organism evidence="13 14">
    <name type="scientific">Phanerochaete sordida</name>
    <dbReference type="NCBI Taxonomy" id="48140"/>
    <lineage>
        <taxon>Eukaryota</taxon>
        <taxon>Fungi</taxon>
        <taxon>Dikarya</taxon>
        <taxon>Basidiomycota</taxon>
        <taxon>Agaricomycotina</taxon>
        <taxon>Agaricomycetes</taxon>
        <taxon>Polyporales</taxon>
        <taxon>Phanerochaetaceae</taxon>
        <taxon>Phanerochaete</taxon>
    </lineage>
</organism>
<evidence type="ECO:0000313" key="14">
    <source>
        <dbReference type="Proteomes" id="UP000703269"/>
    </source>
</evidence>
<dbReference type="AlphaFoldDB" id="A0A9P3GQ43"/>
<evidence type="ECO:0000259" key="11">
    <source>
        <dbReference type="PROSITE" id="PS50893"/>
    </source>
</evidence>
<dbReference type="PROSITE" id="PS00211">
    <property type="entry name" value="ABC_TRANSPORTER_1"/>
    <property type="match status" value="1"/>
</dbReference>